<evidence type="ECO:0000256" key="1">
    <source>
        <dbReference type="SAM" id="Coils"/>
    </source>
</evidence>
<keyword evidence="3" id="KW-1185">Reference proteome</keyword>
<proteinExistence type="predicted"/>
<name>A0AAN9SPU2_PSOTE</name>
<dbReference type="Proteomes" id="UP001386955">
    <property type="component" value="Unassembled WGS sequence"/>
</dbReference>
<comment type="caution">
    <text evidence="2">The sequence shown here is derived from an EMBL/GenBank/DDBJ whole genome shotgun (WGS) entry which is preliminary data.</text>
</comment>
<protein>
    <submittedName>
        <fullName evidence="2">Uncharacterized protein</fullName>
    </submittedName>
</protein>
<evidence type="ECO:0000313" key="2">
    <source>
        <dbReference type="EMBL" id="KAK7401087.1"/>
    </source>
</evidence>
<dbReference type="EMBL" id="JAYMYS010000003">
    <property type="protein sequence ID" value="KAK7401087.1"/>
    <property type="molecule type" value="Genomic_DNA"/>
</dbReference>
<feature type="coiled-coil region" evidence="1">
    <location>
        <begin position="23"/>
        <end position="76"/>
    </location>
</feature>
<evidence type="ECO:0000313" key="3">
    <source>
        <dbReference type="Proteomes" id="UP001386955"/>
    </source>
</evidence>
<organism evidence="2 3">
    <name type="scientific">Psophocarpus tetragonolobus</name>
    <name type="common">Winged bean</name>
    <name type="synonym">Dolichos tetragonolobus</name>
    <dbReference type="NCBI Taxonomy" id="3891"/>
    <lineage>
        <taxon>Eukaryota</taxon>
        <taxon>Viridiplantae</taxon>
        <taxon>Streptophyta</taxon>
        <taxon>Embryophyta</taxon>
        <taxon>Tracheophyta</taxon>
        <taxon>Spermatophyta</taxon>
        <taxon>Magnoliopsida</taxon>
        <taxon>eudicotyledons</taxon>
        <taxon>Gunneridae</taxon>
        <taxon>Pentapetalae</taxon>
        <taxon>rosids</taxon>
        <taxon>fabids</taxon>
        <taxon>Fabales</taxon>
        <taxon>Fabaceae</taxon>
        <taxon>Papilionoideae</taxon>
        <taxon>50 kb inversion clade</taxon>
        <taxon>NPAAA clade</taxon>
        <taxon>indigoferoid/millettioid clade</taxon>
        <taxon>Phaseoleae</taxon>
        <taxon>Psophocarpus</taxon>
    </lineage>
</organism>
<sequence>MEESSYTNLSTCHLLSSALDSPCENLNQRTAELLTKLVNYQGKPQMDLEEAQGQEIEKLQNTFQEVQTQLDEAYVAFIHGREATKIEIEQPPPVIKEVPIVDNTMLEFLTNKNEELEAIF</sequence>
<dbReference type="AlphaFoldDB" id="A0AAN9SPU2"/>
<keyword evidence="1" id="KW-0175">Coiled coil</keyword>
<gene>
    <name evidence="2" type="ORF">VNO78_12401</name>
</gene>
<reference evidence="2 3" key="1">
    <citation type="submission" date="2024-01" db="EMBL/GenBank/DDBJ databases">
        <title>The genomes of 5 underutilized Papilionoideae crops provide insights into root nodulation and disease resistanc.</title>
        <authorList>
            <person name="Jiang F."/>
        </authorList>
    </citation>
    <scope>NUCLEOTIDE SEQUENCE [LARGE SCALE GENOMIC DNA]</scope>
    <source>
        <strain evidence="2">DUOXIRENSHENG_FW03</strain>
        <tissue evidence="2">Leaves</tissue>
    </source>
</reference>
<accession>A0AAN9SPU2</accession>